<dbReference type="GO" id="GO:0008360">
    <property type="term" value="P:regulation of cell shape"/>
    <property type="evidence" value="ECO:0007669"/>
    <property type="project" value="TreeGrafter"/>
</dbReference>
<dbReference type="EMBL" id="CAJOBJ010357376">
    <property type="protein sequence ID" value="CAF5215619.1"/>
    <property type="molecule type" value="Genomic_DNA"/>
</dbReference>
<dbReference type="GO" id="GO:0051015">
    <property type="term" value="F:actin filament binding"/>
    <property type="evidence" value="ECO:0007669"/>
    <property type="project" value="TreeGrafter"/>
</dbReference>
<dbReference type="InterPro" id="IPR010472">
    <property type="entry name" value="FH3_dom"/>
</dbReference>
<sequence>KYLEIHSECDLFILQINAFLDNYFDVGQLLEDSETKQQAITKVSELEEQLGATNERVQELESGNCSKMAELQKALSFAEQQMENVKKERDDMSQTLNTLKRSHHEIGMHSRERPKSKYNQHRYNDFMLFVSIRRSYGYFFVLY</sequence>
<dbReference type="InterPro" id="IPR043592">
    <property type="entry name" value="FMNL_animal"/>
</dbReference>
<accession>A0A8S3JA69</accession>
<name>A0A8S3JA69_9BILA</name>
<reference evidence="3" key="1">
    <citation type="submission" date="2021-02" db="EMBL/GenBank/DDBJ databases">
        <authorList>
            <person name="Nowell W R."/>
        </authorList>
    </citation>
    <scope>NUCLEOTIDE SEQUENCE</scope>
</reference>
<feature type="domain" description="Formin FH3" evidence="2">
    <location>
        <begin position="15"/>
        <end position="120"/>
    </location>
</feature>
<dbReference type="GO" id="GO:0030866">
    <property type="term" value="P:cortical actin cytoskeleton organization"/>
    <property type="evidence" value="ECO:0007669"/>
    <property type="project" value="TreeGrafter"/>
</dbReference>
<feature type="non-terminal residue" evidence="3">
    <location>
        <position position="1"/>
    </location>
</feature>
<dbReference type="PANTHER" id="PTHR45857:SF4">
    <property type="entry name" value="FORMIN-LIKE PROTEIN"/>
    <property type="match status" value="1"/>
</dbReference>
<dbReference type="GO" id="GO:0016477">
    <property type="term" value="P:cell migration"/>
    <property type="evidence" value="ECO:0007669"/>
    <property type="project" value="TreeGrafter"/>
</dbReference>
<feature type="coiled-coil region" evidence="1">
    <location>
        <begin position="36"/>
        <end position="102"/>
    </location>
</feature>
<evidence type="ECO:0000313" key="4">
    <source>
        <dbReference type="Proteomes" id="UP000681720"/>
    </source>
</evidence>
<dbReference type="Pfam" id="PF06367">
    <property type="entry name" value="Drf_FH3"/>
    <property type="match status" value="1"/>
</dbReference>
<gene>
    <name evidence="3" type="ORF">GIL414_LOCUS81429</name>
</gene>
<protein>
    <recommendedName>
        <fullName evidence="2">Formin FH3 domain-containing protein</fullName>
    </recommendedName>
</protein>
<evidence type="ECO:0000259" key="2">
    <source>
        <dbReference type="Pfam" id="PF06367"/>
    </source>
</evidence>
<dbReference type="Proteomes" id="UP000681720">
    <property type="component" value="Unassembled WGS sequence"/>
</dbReference>
<keyword evidence="1" id="KW-0175">Coiled coil</keyword>
<dbReference type="GO" id="GO:0005829">
    <property type="term" value="C:cytosol"/>
    <property type="evidence" value="ECO:0007669"/>
    <property type="project" value="TreeGrafter"/>
</dbReference>
<organism evidence="3 4">
    <name type="scientific">Rotaria magnacalcarata</name>
    <dbReference type="NCBI Taxonomy" id="392030"/>
    <lineage>
        <taxon>Eukaryota</taxon>
        <taxon>Metazoa</taxon>
        <taxon>Spiralia</taxon>
        <taxon>Gnathifera</taxon>
        <taxon>Rotifera</taxon>
        <taxon>Eurotatoria</taxon>
        <taxon>Bdelloidea</taxon>
        <taxon>Philodinida</taxon>
        <taxon>Philodinidae</taxon>
        <taxon>Rotaria</taxon>
    </lineage>
</organism>
<proteinExistence type="predicted"/>
<dbReference type="AlphaFoldDB" id="A0A8S3JA69"/>
<dbReference type="PANTHER" id="PTHR45857">
    <property type="entry name" value="FORMIN-LIKE PROTEIN"/>
    <property type="match status" value="1"/>
</dbReference>
<evidence type="ECO:0000256" key="1">
    <source>
        <dbReference type="SAM" id="Coils"/>
    </source>
</evidence>
<comment type="caution">
    <text evidence="3">The sequence shown here is derived from an EMBL/GenBank/DDBJ whole genome shotgun (WGS) entry which is preliminary data.</text>
</comment>
<evidence type="ECO:0000313" key="3">
    <source>
        <dbReference type="EMBL" id="CAF5215619.1"/>
    </source>
</evidence>